<feature type="chain" id="PRO_5043007301" description="F-box domain-containing protein" evidence="1">
    <location>
        <begin position="18"/>
        <end position="396"/>
    </location>
</feature>
<reference evidence="3" key="2">
    <citation type="submission" date="2023-05" db="EMBL/GenBank/DDBJ databases">
        <authorList>
            <consortium name="Lawrence Berkeley National Laboratory"/>
            <person name="Steindorff A."/>
            <person name="Hensen N."/>
            <person name="Bonometti L."/>
            <person name="Westerberg I."/>
            <person name="Brannstrom I.O."/>
            <person name="Guillou S."/>
            <person name="Cros-Aarteil S."/>
            <person name="Calhoun S."/>
            <person name="Haridas S."/>
            <person name="Kuo A."/>
            <person name="Mondo S."/>
            <person name="Pangilinan J."/>
            <person name="Riley R."/>
            <person name="Labutti K."/>
            <person name="Andreopoulos B."/>
            <person name="Lipzen A."/>
            <person name="Chen C."/>
            <person name="Yanf M."/>
            <person name="Daum C."/>
            <person name="Ng V."/>
            <person name="Clum A."/>
            <person name="Ohm R."/>
            <person name="Martin F."/>
            <person name="Silar P."/>
            <person name="Natvig D."/>
            <person name="Lalanne C."/>
            <person name="Gautier V."/>
            <person name="Ament-Velasquez S.L."/>
            <person name="Kruys A."/>
            <person name="Hutchinson M.I."/>
            <person name="Powell A.J."/>
            <person name="Barry K."/>
            <person name="Miller A.N."/>
            <person name="Grigoriev I.V."/>
            <person name="Debuchy R."/>
            <person name="Gladieux P."/>
            <person name="Thoren M.H."/>
            <person name="Johannesson H."/>
        </authorList>
    </citation>
    <scope>NUCLEOTIDE SEQUENCE</scope>
    <source>
        <strain evidence="3">CBS 508.74</strain>
    </source>
</reference>
<proteinExistence type="predicted"/>
<reference evidence="3" key="1">
    <citation type="journal article" date="2023" name="Mol. Phylogenet. Evol.">
        <title>Genome-scale phylogeny and comparative genomics of the fungal order Sordariales.</title>
        <authorList>
            <person name="Hensen N."/>
            <person name="Bonometti L."/>
            <person name="Westerberg I."/>
            <person name="Brannstrom I.O."/>
            <person name="Guillou S."/>
            <person name="Cros-Aarteil S."/>
            <person name="Calhoun S."/>
            <person name="Haridas S."/>
            <person name="Kuo A."/>
            <person name="Mondo S."/>
            <person name="Pangilinan J."/>
            <person name="Riley R."/>
            <person name="LaButti K."/>
            <person name="Andreopoulos B."/>
            <person name="Lipzen A."/>
            <person name="Chen C."/>
            <person name="Yan M."/>
            <person name="Daum C."/>
            <person name="Ng V."/>
            <person name="Clum A."/>
            <person name="Steindorff A."/>
            <person name="Ohm R.A."/>
            <person name="Martin F."/>
            <person name="Silar P."/>
            <person name="Natvig D.O."/>
            <person name="Lalanne C."/>
            <person name="Gautier V."/>
            <person name="Ament-Velasquez S.L."/>
            <person name="Kruys A."/>
            <person name="Hutchinson M.I."/>
            <person name="Powell A.J."/>
            <person name="Barry K."/>
            <person name="Miller A.N."/>
            <person name="Grigoriev I.V."/>
            <person name="Debuchy R."/>
            <person name="Gladieux P."/>
            <person name="Hiltunen Thoren M."/>
            <person name="Johannesson H."/>
        </authorList>
    </citation>
    <scope>NUCLEOTIDE SEQUENCE</scope>
    <source>
        <strain evidence="3">CBS 508.74</strain>
    </source>
</reference>
<dbReference type="RefSeq" id="XP_064668433.1">
    <property type="nucleotide sequence ID" value="XM_064808790.1"/>
</dbReference>
<comment type="caution">
    <text evidence="3">The sequence shown here is derived from an EMBL/GenBank/DDBJ whole genome shotgun (WGS) entry which is preliminary data.</text>
</comment>
<name>A0AAN6TAH2_9PEZI</name>
<evidence type="ECO:0000256" key="1">
    <source>
        <dbReference type="SAM" id="SignalP"/>
    </source>
</evidence>
<evidence type="ECO:0000313" key="3">
    <source>
        <dbReference type="EMBL" id="KAK4110863.1"/>
    </source>
</evidence>
<dbReference type="PROSITE" id="PS50181">
    <property type="entry name" value="FBOX"/>
    <property type="match status" value="1"/>
</dbReference>
<dbReference type="EMBL" id="MU853348">
    <property type="protein sequence ID" value="KAK4110863.1"/>
    <property type="molecule type" value="Genomic_DNA"/>
</dbReference>
<dbReference type="SMART" id="SM00256">
    <property type="entry name" value="FBOX"/>
    <property type="match status" value="1"/>
</dbReference>
<evidence type="ECO:0000259" key="2">
    <source>
        <dbReference type="PROSITE" id="PS50181"/>
    </source>
</evidence>
<dbReference type="CDD" id="cd09917">
    <property type="entry name" value="F-box_SF"/>
    <property type="match status" value="1"/>
</dbReference>
<feature type="domain" description="F-box" evidence="2">
    <location>
        <begin position="128"/>
        <end position="174"/>
    </location>
</feature>
<accession>A0AAN6TAH2</accession>
<dbReference type="SUPFAM" id="SSF81383">
    <property type="entry name" value="F-box domain"/>
    <property type="match status" value="1"/>
</dbReference>
<dbReference type="Proteomes" id="UP001302812">
    <property type="component" value="Unassembled WGS sequence"/>
</dbReference>
<dbReference type="Pfam" id="PF00646">
    <property type="entry name" value="F-box"/>
    <property type="match status" value="1"/>
</dbReference>
<sequence length="396" mass="45164">MALPMQVLLLFLQRTFIYKNGSTTDLTLAQDNLRALAVTMANTVTLRNITLVLERLGLPPPTEQMLVPDRMRTQVPSQLGKDTDEDKLIRTVTYYRKEYERLLAWFDPDETAWIRSALSEPFASPATAKVLGDLPVEVISQILGYLDIASIFRFRQVNRQARGVVSKFPLYRAILKYGMNTILFVLKTGTARWFTLEGVRTAISAETCFLCDRFAGFLFVLRLKRICFECLEKDNYHDLRQAPCEAVNPDPRVCFRTVPGVYGKPYPLNYAGRGRYISLDLHPSYYCSDRCNHDIISDNYRYMAAIAQPVVNFTNGPVPRVWAGVSCIGYQIAYETPGARRMTALNGKVSIDQVRDRGYSRNGYMEHFKWCSFAQRLWQDSQGGTVPVQVPDWDAP</sequence>
<evidence type="ECO:0000313" key="4">
    <source>
        <dbReference type="Proteomes" id="UP001302812"/>
    </source>
</evidence>
<dbReference type="GeneID" id="89932913"/>
<keyword evidence="1" id="KW-0732">Signal</keyword>
<dbReference type="InterPro" id="IPR001810">
    <property type="entry name" value="F-box_dom"/>
</dbReference>
<keyword evidence="4" id="KW-1185">Reference proteome</keyword>
<feature type="signal peptide" evidence="1">
    <location>
        <begin position="1"/>
        <end position="17"/>
    </location>
</feature>
<organism evidence="3 4">
    <name type="scientific">Canariomyces notabilis</name>
    <dbReference type="NCBI Taxonomy" id="2074819"/>
    <lineage>
        <taxon>Eukaryota</taxon>
        <taxon>Fungi</taxon>
        <taxon>Dikarya</taxon>
        <taxon>Ascomycota</taxon>
        <taxon>Pezizomycotina</taxon>
        <taxon>Sordariomycetes</taxon>
        <taxon>Sordariomycetidae</taxon>
        <taxon>Sordariales</taxon>
        <taxon>Chaetomiaceae</taxon>
        <taxon>Canariomyces</taxon>
    </lineage>
</organism>
<dbReference type="InterPro" id="IPR036047">
    <property type="entry name" value="F-box-like_dom_sf"/>
</dbReference>
<dbReference type="AlphaFoldDB" id="A0AAN6TAH2"/>
<protein>
    <recommendedName>
        <fullName evidence="2">F-box domain-containing protein</fullName>
    </recommendedName>
</protein>
<dbReference type="Gene3D" id="1.20.1280.50">
    <property type="match status" value="1"/>
</dbReference>
<gene>
    <name evidence="3" type="ORF">N656DRAFT_183907</name>
</gene>